<gene>
    <name evidence="1" type="ORF">Cgig2_014257</name>
</gene>
<organism evidence="1 2">
    <name type="scientific">Carnegiea gigantea</name>
    <dbReference type="NCBI Taxonomy" id="171969"/>
    <lineage>
        <taxon>Eukaryota</taxon>
        <taxon>Viridiplantae</taxon>
        <taxon>Streptophyta</taxon>
        <taxon>Embryophyta</taxon>
        <taxon>Tracheophyta</taxon>
        <taxon>Spermatophyta</taxon>
        <taxon>Magnoliopsida</taxon>
        <taxon>eudicotyledons</taxon>
        <taxon>Gunneridae</taxon>
        <taxon>Pentapetalae</taxon>
        <taxon>Caryophyllales</taxon>
        <taxon>Cactineae</taxon>
        <taxon>Cactaceae</taxon>
        <taxon>Cactoideae</taxon>
        <taxon>Echinocereeae</taxon>
        <taxon>Carnegiea</taxon>
    </lineage>
</organism>
<keyword evidence="2" id="KW-1185">Reference proteome</keyword>
<evidence type="ECO:0000313" key="1">
    <source>
        <dbReference type="EMBL" id="KAJ8435676.1"/>
    </source>
</evidence>
<evidence type="ECO:0000313" key="2">
    <source>
        <dbReference type="Proteomes" id="UP001153076"/>
    </source>
</evidence>
<name>A0A9Q1QBT8_9CARY</name>
<dbReference type="Proteomes" id="UP001153076">
    <property type="component" value="Unassembled WGS sequence"/>
</dbReference>
<comment type="caution">
    <text evidence="1">The sequence shown here is derived from an EMBL/GenBank/DDBJ whole genome shotgun (WGS) entry which is preliminary data.</text>
</comment>
<dbReference type="AlphaFoldDB" id="A0A9Q1QBT8"/>
<dbReference type="EMBL" id="JAKOGI010000395">
    <property type="protein sequence ID" value="KAJ8435676.1"/>
    <property type="molecule type" value="Genomic_DNA"/>
</dbReference>
<evidence type="ECO:0008006" key="3">
    <source>
        <dbReference type="Google" id="ProtNLM"/>
    </source>
</evidence>
<sequence length="179" mass="20911">MAAHEAVKLLAVRALSHLKGSWRILSKVMWRPDKRKLPSIILACCLLHNIKIDRVALDIGWPGYHDLGYEERYCGHVSALGGTMRENLVKTYRHYESNAVENEPLNVIAQFETAKLAQIEGNYKRRAVLNANQIRKSEKQKQKWLPKVNRAKKYCYCIKRTINRTRNLNQPWNQIFKKN</sequence>
<proteinExistence type="predicted"/>
<dbReference type="OrthoDB" id="2668416at2759"/>
<reference evidence="1" key="1">
    <citation type="submission" date="2022-04" db="EMBL/GenBank/DDBJ databases">
        <title>Carnegiea gigantea Genome sequencing and assembly v2.</title>
        <authorList>
            <person name="Copetti D."/>
            <person name="Sanderson M.J."/>
            <person name="Burquez A."/>
            <person name="Wojciechowski M.F."/>
        </authorList>
    </citation>
    <scope>NUCLEOTIDE SEQUENCE</scope>
    <source>
        <strain evidence="1">SGP5-SGP5p</strain>
        <tissue evidence="1">Aerial part</tissue>
    </source>
</reference>
<accession>A0A9Q1QBT8</accession>
<protein>
    <recommendedName>
        <fullName evidence="3">DDE Tnp4 domain-containing protein</fullName>
    </recommendedName>
</protein>